<evidence type="ECO:0000313" key="17">
    <source>
        <dbReference type="EMBL" id="RWS22675.1"/>
    </source>
</evidence>
<keyword evidence="2" id="KW-1003">Cell membrane</keyword>
<feature type="disulfide bond" evidence="14">
    <location>
        <begin position="29"/>
        <end position="41"/>
    </location>
</feature>
<comment type="caution">
    <text evidence="13">Lacks conserved residue(s) required for the propagation of feature annotation.</text>
</comment>
<dbReference type="Gene3D" id="2.120.10.30">
    <property type="entry name" value="TolB, C-terminal domain"/>
    <property type="match status" value="2"/>
</dbReference>
<evidence type="ECO:0000256" key="10">
    <source>
        <dbReference type="ARBA" id="ARBA00023157"/>
    </source>
</evidence>
<feature type="disulfide bond" evidence="14">
    <location>
        <begin position="90"/>
        <end position="105"/>
    </location>
</feature>
<keyword evidence="18" id="KW-1185">Reference proteome</keyword>
<evidence type="ECO:0000256" key="13">
    <source>
        <dbReference type="PROSITE-ProRule" id="PRU00076"/>
    </source>
</evidence>
<dbReference type="InterPro" id="IPR036055">
    <property type="entry name" value="LDL_receptor-like_sf"/>
</dbReference>
<dbReference type="PROSITE" id="PS01209">
    <property type="entry name" value="LDLRA_1"/>
    <property type="match status" value="2"/>
</dbReference>
<dbReference type="SMART" id="SM00192">
    <property type="entry name" value="LDLa"/>
    <property type="match status" value="5"/>
</dbReference>
<evidence type="ECO:0000256" key="8">
    <source>
        <dbReference type="ARBA" id="ARBA00022989"/>
    </source>
</evidence>
<evidence type="ECO:0000256" key="12">
    <source>
        <dbReference type="ARBA" id="ARBA00023180"/>
    </source>
</evidence>
<dbReference type="SMART" id="SM00135">
    <property type="entry name" value="LY"/>
    <property type="match status" value="8"/>
</dbReference>
<feature type="disulfide bond" evidence="14">
    <location>
        <begin position="36"/>
        <end position="54"/>
    </location>
</feature>
<feature type="domain" description="EGF-like" evidence="16">
    <location>
        <begin position="226"/>
        <end position="264"/>
    </location>
</feature>
<dbReference type="GO" id="GO:0005041">
    <property type="term" value="F:low-density lipoprotein particle receptor activity"/>
    <property type="evidence" value="ECO:0007669"/>
    <property type="project" value="TreeGrafter"/>
</dbReference>
<keyword evidence="5" id="KW-0812">Transmembrane</keyword>
<dbReference type="GO" id="GO:0006897">
    <property type="term" value="P:endocytosis"/>
    <property type="evidence" value="ECO:0007669"/>
    <property type="project" value="UniProtKB-KW"/>
</dbReference>
<feature type="disulfide bond" evidence="14">
    <location>
        <begin position="48"/>
        <end position="63"/>
    </location>
</feature>
<dbReference type="Proteomes" id="UP000288716">
    <property type="component" value="Unassembled WGS sequence"/>
</dbReference>
<keyword evidence="6" id="KW-0732">Signal</keyword>
<dbReference type="VEuPathDB" id="VectorBase:LDEU009365"/>
<dbReference type="AlphaFoldDB" id="A0A443S5F2"/>
<dbReference type="InterPro" id="IPR018097">
    <property type="entry name" value="EGF_Ca-bd_CS"/>
</dbReference>
<dbReference type="FunFam" id="4.10.400.10:FF:000034">
    <property type="entry name" value="Low-density lipoprotein receptor-related protein 2"/>
    <property type="match status" value="1"/>
</dbReference>
<keyword evidence="10 13" id="KW-1015">Disulfide bond</keyword>
<dbReference type="SMART" id="SM00179">
    <property type="entry name" value="EGF_CA"/>
    <property type="match status" value="2"/>
</dbReference>
<dbReference type="PANTHER" id="PTHR22722">
    <property type="entry name" value="LOW-DENSITY LIPOPROTEIN RECEPTOR-RELATED PROTEIN 2-RELATED"/>
    <property type="match status" value="1"/>
</dbReference>
<dbReference type="STRING" id="299467.A0A443S5F2"/>
<feature type="disulfide bond" evidence="13">
    <location>
        <begin position="230"/>
        <end position="240"/>
    </location>
</feature>
<feature type="repeat" description="LDL-receptor class B" evidence="15">
    <location>
        <begin position="631"/>
        <end position="673"/>
    </location>
</feature>
<dbReference type="InterPro" id="IPR001881">
    <property type="entry name" value="EGF-like_Ca-bd_dom"/>
</dbReference>
<keyword evidence="3 13" id="KW-0245">EGF-like domain</keyword>
<protein>
    <submittedName>
        <fullName evidence="17">Low-density lipoprotein receptor-related protein 2-like protein</fullName>
    </submittedName>
</protein>
<dbReference type="Pfam" id="PF00057">
    <property type="entry name" value="Ldl_recept_a"/>
    <property type="match status" value="4"/>
</dbReference>
<sequence length="731" mass="81869">CIPRHWKCDKVVDCVDGTDEGDACTYPVCHPEDHKCGRGLCISASKKCDGYFDCRDESDEKDCNHNSTACQLNEFRCVATGKCIDETKKCDHWDDCGDNSDEKQCDFPACHEGQFRCSNAICIPLRWRCDGHADCTDHSDESNCTLISCPETKFLCPLEKQCINKEKLCDGKQDCKDGADEKDACSSKQCSSLNCEHGCRASLDGGVCVCPKGMTVNPADKRSCVDSNECNEWGSCDQLCTNTPGSYKCTCVAGYTLVAPRHCKANNSTEMRIIFAHHSSIFKTDSHGSNLDVITNTTAASGVDFHYGKKLVFWSDIETRKLYSLNLNKNSDSRAVEISVSFHWNPIALAVDWISNKLYVCDTHNQKIDIFEFDGKRHAIVISQNLTAPLDIALDVTQGYMFFSDSDNIDRAYMDGTERKTIVSTYIYKASGITLDIVNKLVIWCDSQLDQIVAVDYNGGNRHIILRGSTKVPAPVRITTFENKIYWTDSTRQGVLKVDMYNASTSVDTIYRERGVPKEPRAIKTYTSLRQPSVPNPCGTNNGGCLHMCVVTRNGNNKDFTLGYRCVCEIGYQLTSNGKSCKPVEDFLLYSQQKFVRGIILERRTAFNDAIIPIVSRSARFVGLDFEASTNYIYYSDVILDVIYKIHTDGTGKENVLASQNEGVEGLALDWVSKNLYYIDSRKGTLNVISTKNTTYKRTLLKNLKRPRAIVVHPNKGYVFFSEWDRPANIS</sequence>
<dbReference type="CDD" id="cd00054">
    <property type="entry name" value="EGF_CA"/>
    <property type="match status" value="1"/>
</dbReference>
<dbReference type="PROSITE" id="PS51120">
    <property type="entry name" value="LDLRB"/>
    <property type="match status" value="2"/>
</dbReference>
<evidence type="ECO:0000256" key="11">
    <source>
        <dbReference type="ARBA" id="ARBA00023170"/>
    </source>
</evidence>
<dbReference type="Gene3D" id="2.10.25.10">
    <property type="entry name" value="Laminin"/>
    <property type="match status" value="2"/>
</dbReference>
<evidence type="ECO:0000259" key="16">
    <source>
        <dbReference type="PROSITE" id="PS50026"/>
    </source>
</evidence>
<evidence type="ECO:0000256" key="15">
    <source>
        <dbReference type="PROSITE-ProRule" id="PRU00461"/>
    </source>
</evidence>
<feature type="disulfide bond" evidence="14">
    <location>
        <begin position="110"/>
        <end position="122"/>
    </location>
</feature>
<keyword evidence="9" id="KW-0472">Membrane</keyword>
<feature type="disulfide bond" evidence="14">
    <location>
        <begin position="117"/>
        <end position="135"/>
    </location>
</feature>
<dbReference type="InterPro" id="IPR051221">
    <property type="entry name" value="LDLR-related"/>
</dbReference>
<organism evidence="17 18">
    <name type="scientific">Leptotrombidium deliense</name>
    <dbReference type="NCBI Taxonomy" id="299467"/>
    <lineage>
        <taxon>Eukaryota</taxon>
        <taxon>Metazoa</taxon>
        <taxon>Ecdysozoa</taxon>
        <taxon>Arthropoda</taxon>
        <taxon>Chelicerata</taxon>
        <taxon>Arachnida</taxon>
        <taxon>Acari</taxon>
        <taxon>Acariformes</taxon>
        <taxon>Trombidiformes</taxon>
        <taxon>Prostigmata</taxon>
        <taxon>Anystina</taxon>
        <taxon>Parasitengona</taxon>
        <taxon>Trombiculoidea</taxon>
        <taxon>Trombiculidae</taxon>
        <taxon>Leptotrombidium</taxon>
    </lineage>
</organism>
<dbReference type="PROSITE" id="PS01186">
    <property type="entry name" value="EGF_2"/>
    <property type="match status" value="1"/>
</dbReference>
<dbReference type="PROSITE" id="PS50068">
    <property type="entry name" value="LDLRA_2"/>
    <property type="match status" value="5"/>
</dbReference>
<feature type="non-terminal residue" evidence="17">
    <location>
        <position position="1"/>
    </location>
</feature>
<dbReference type="Gene3D" id="4.10.400.10">
    <property type="entry name" value="Low-density Lipoprotein Receptor"/>
    <property type="match status" value="5"/>
</dbReference>
<evidence type="ECO:0000256" key="5">
    <source>
        <dbReference type="ARBA" id="ARBA00022692"/>
    </source>
</evidence>
<dbReference type="Pfam" id="PF14670">
    <property type="entry name" value="FXa_inhibition"/>
    <property type="match status" value="1"/>
</dbReference>
<feature type="non-terminal residue" evidence="17">
    <location>
        <position position="731"/>
    </location>
</feature>
<keyword evidence="11 17" id="KW-0675">Receptor</keyword>
<feature type="repeat" description="LDL-receptor class B" evidence="15">
    <location>
        <begin position="399"/>
        <end position="439"/>
    </location>
</feature>
<dbReference type="GO" id="GO:0043235">
    <property type="term" value="C:receptor complex"/>
    <property type="evidence" value="ECO:0007669"/>
    <property type="project" value="TreeGrafter"/>
</dbReference>
<comment type="caution">
    <text evidence="17">The sequence shown here is derived from an EMBL/GenBank/DDBJ whole genome shotgun (WGS) entry which is preliminary data.</text>
</comment>
<dbReference type="GO" id="GO:0005886">
    <property type="term" value="C:plasma membrane"/>
    <property type="evidence" value="ECO:0007669"/>
    <property type="project" value="UniProtKB-SubCell"/>
</dbReference>
<evidence type="ECO:0000256" key="9">
    <source>
        <dbReference type="ARBA" id="ARBA00023136"/>
    </source>
</evidence>
<evidence type="ECO:0000256" key="3">
    <source>
        <dbReference type="ARBA" id="ARBA00022536"/>
    </source>
</evidence>
<dbReference type="InterPro" id="IPR011042">
    <property type="entry name" value="6-blade_b-propeller_TolB-like"/>
</dbReference>
<evidence type="ECO:0000313" key="18">
    <source>
        <dbReference type="Proteomes" id="UP000288716"/>
    </source>
</evidence>
<dbReference type="SMART" id="SM00181">
    <property type="entry name" value="EGF"/>
    <property type="match status" value="3"/>
</dbReference>
<dbReference type="PROSITE" id="PS00010">
    <property type="entry name" value="ASX_HYDROXYL"/>
    <property type="match status" value="1"/>
</dbReference>
<dbReference type="SUPFAM" id="SSF57424">
    <property type="entry name" value="LDL receptor-like module"/>
    <property type="match status" value="5"/>
</dbReference>
<dbReference type="InterPro" id="IPR000742">
    <property type="entry name" value="EGF"/>
</dbReference>
<evidence type="ECO:0000256" key="4">
    <source>
        <dbReference type="ARBA" id="ARBA00022583"/>
    </source>
</evidence>
<evidence type="ECO:0000256" key="2">
    <source>
        <dbReference type="ARBA" id="ARBA00022475"/>
    </source>
</evidence>
<feature type="disulfide bond" evidence="14">
    <location>
        <begin position="129"/>
        <end position="144"/>
    </location>
</feature>
<dbReference type="FunFam" id="2.10.25.10:FF:000009">
    <property type="entry name" value="Low-density lipoprotein receptor isoform 1"/>
    <property type="match status" value="1"/>
</dbReference>
<accession>A0A443S5F2</accession>
<dbReference type="PROSITE" id="PS50026">
    <property type="entry name" value="EGF_3"/>
    <property type="match status" value="1"/>
</dbReference>
<keyword evidence="7" id="KW-0677">Repeat</keyword>
<dbReference type="OrthoDB" id="21182at2759"/>
<dbReference type="FunFam" id="2.120.10.30:FF:000241">
    <property type="entry name" value="Low-density lipoprotein receptor-related protein 6"/>
    <property type="match status" value="1"/>
</dbReference>
<dbReference type="InterPro" id="IPR000033">
    <property type="entry name" value="LDLR_classB_rpt"/>
</dbReference>
<proteinExistence type="predicted"/>
<dbReference type="InterPro" id="IPR002172">
    <property type="entry name" value="LDrepeatLR_classA_rpt"/>
</dbReference>
<comment type="subcellular location">
    <subcellularLocation>
        <location evidence="1">Cell membrane</location>
        <topology evidence="1">Single-pass type I membrane protein</topology>
    </subcellularLocation>
</comment>
<dbReference type="EMBL" id="NCKV01008177">
    <property type="protein sequence ID" value="RWS22675.1"/>
    <property type="molecule type" value="Genomic_DNA"/>
</dbReference>
<keyword evidence="12" id="KW-0325">Glycoprotein</keyword>
<dbReference type="SUPFAM" id="SSF63825">
    <property type="entry name" value="YWTD domain"/>
    <property type="match status" value="2"/>
</dbReference>
<dbReference type="CDD" id="cd00112">
    <property type="entry name" value="LDLa"/>
    <property type="match status" value="5"/>
</dbReference>
<keyword evidence="8" id="KW-1133">Transmembrane helix</keyword>
<keyword evidence="4" id="KW-0254">Endocytosis</keyword>
<evidence type="ECO:0000256" key="1">
    <source>
        <dbReference type="ARBA" id="ARBA00004251"/>
    </source>
</evidence>
<reference evidence="17 18" key="1">
    <citation type="journal article" date="2018" name="Gigascience">
        <title>Genomes of trombidid mites reveal novel predicted allergens and laterally-transferred genes associated with secondary metabolism.</title>
        <authorList>
            <person name="Dong X."/>
            <person name="Chaisiri K."/>
            <person name="Xia D."/>
            <person name="Armstrong S.D."/>
            <person name="Fang Y."/>
            <person name="Donnelly M.J."/>
            <person name="Kadowaki T."/>
            <person name="McGarry J.W."/>
            <person name="Darby A.C."/>
            <person name="Makepeace B.L."/>
        </authorList>
    </citation>
    <scope>NUCLEOTIDE SEQUENCE [LARGE SCALE GENOMIC DNA]</scope>
    <source>
        <strain evidence="17">UoL-UT</strain>
    </source>
</reference>
<dbReference type="PROSITE" id="PS01187">
    <property type="entry name" value="EGF_CA"/>
    <property type="match status" value="1"/>
</dbReference>
<dbReference type="GO" id="GO:0005509">
    <property type="term" value="F:calcium ion binding"/>
    <property type="evidence" value="ECO:0007669"/>
    <property type="project" value="InterPro"/>
</dbReference>
<dbReference type="SUPFAM" id="SSF57196">
    <property type="entry name" value="EGF/Laminin"/>
    <property type="match status" value="2"/>
</dbReference>
<evidence type="ECO:0000256" key="7">
    <source>
        <dbReference type="ARBA" id="ARBA00022737"/>
    </source>
</evidence>
<evidence type="ECO:0000256" key="14">
    <source>
        <dbReference type="PROSITE-ProRule" id="PRU00124"/>
    </source>
</evidence>
<keyword evidence="17" id="KW-0449">Lipoprotein</keyword>
<dbReference type="PRINTS" id="PR00261">
    <property type="entry name" value="LDLRECEPTOR"/>
</dbReference>
<name>A0A443S5F2_9ACAR</name>
<dbReference type="InterPro" id="IPR023415">
    <property type="entry name" value="LDLR_class-A_CS"/>
</dbReference>
<gene>
    <name evidence="17" type="ORF">B4U80_09473</name>
</gene>
<evidence type="ECO:0000256" key="6">
    <source>
        <dbReference type="ARBA" id="ARBA00022729"/>
    </source>
</evidence>
<dbReference type="InterPro" id="IPR000152">
    <property type="entry name" value="EGF-type_Asp/Asn_hydroxyl_site"/>
</dbReference>
<dbReference type="PANTHER" id="PTHR22722:SF14">
    <property type="entry name" value="MEGALIN, ISOFORM A"/>
    <property type="match status" value="1"/>
</dbReference>